<sequence length="49" mass="5614">LEKMPLLIWGNIPEKELDWIFDKLPSTGLAVITVVDSPGQASLIWQRYM</sequence>
<dbReference type="AlphaFoldDB" id="X1DV80"/>
<gene>
    <name evidence="1" type="ORF">S01H4_45581</name>
</gene>
<comment type="caution">
    <text evidence="1">The sequence shown here is derived from an EMBL/GenBank/DDBJ whole genome shotgun (WGS) entry which is preliminary data.</text>
</comment>
<feature type="non-terminal residue" evidence="1">
    <location>
        <position position="1"/>
    </location>
</feature>
<protein>
    <submittedName>
        <fullName evidence="1">Uncharacterized protein</fullName>
    </submittedName>
</protein>
<accession>X1DV80</accession>
<proteinExistence type="predicted"/>
<organism evidence="1">
    <name type="scientific">marine sediment metagenome</name>
    <dbReference type="NCBI Taxonomy" id="412755"/>
    <lineage>
        <taxon>unclassified sequences</taxon>
        <taxon>metagenomes</taxon>
        <taxon>ecological metagenomes</taxon>
    </lineage>
</organism>
<reference evidence="1" key="1">
    <citation type="journal article" date="2014" name="Front. Microbiol.">
        <title>High frequency of phylogenetically diverse reductive dehalogenase-homologous genes in deep subseafloor sedimentary metagenomes.</title>
        <authorList>
            <person name="Kawai M."/>
            <person name="Futagami T."/>
            <person name="Toyoda A."/>
            <person name="Takaki Y."/>
            <person name="Nishi S."/>
            <person name="Hori S."/>
            <person name="Arai W."/>
            <person name="Tsubouchi T."/>
            <person name="Morono Y."/>
            <person name="Uchiyama I."/>
            <person name="Ito T."/>
            <person name="Fujiyama A."/>
            <person name="Inagaki F."/>
            <person name="Takami H."/>
        </authorList>
    </citation>
    <scope>NUCLEOTIDE SEQUENCE</scope>
    <source>
        <strain evidence="1">Expedition CK06-06</strain>
    </source>
</reference>
<evidence type="ECO:0000313" key="1">
    <source>
        <dbReference type="EMBL" id="GAH00303.1"/>
    </source>
</evidence>
<name>X1DV80_9ZZZZ</name>
<dbReference type="EMBL" id="BART01025390">
    <property type="protein sequence ID" value="GAH00303.1"/>
    <property type="molecule type" value="Genomic_DNA"/>
</dbReference>